<dbReference type="AlphaFoldDB" id="A0A6S6WI75"/>
<evidence type="ECO:0000313" key="1">
    <source>
        <dbReference type="EMBL" id="CAE7219818.1"/>
    </source>
</evidence>
<protein>
    <submittedName>
        <fullName evidence="1">Uncharacterized protein</fullName>
    </submittedName>
</protein>
<gene>
    <name evidence="1" type="ORF">PTTW11_11224</name>
</gene>
<proteinExistence type="predicted"/>
<dbReference type="EMBL" id="HG992988">
    <property type="protein sequence ID" value="CAE7219818.1"/>
    <property type="molecule type" value="Genomic_DNA"/>
</dbReference>
<sequence>MPSLHNAKVLLFLALGSFKQFNGGPIPSGIIPGMAYYTLAQVILTKKREEHNNSLALAMTLAALYTNQTGQLGESWKDVICAYRIYTSHGNYADVPYNILAVQSQNNPISEETRRGSWMCREMACSIETCLGSSGCVPISGSDMFSEGGPEQGPEMVYGTRVLLRALLDSLKRRTPADAARIGDMDDEKVMLYADGANDQTRYSREWRRSLRLELTWEDEELPSTDPLMASLRAEYYSGMAELLQPYLDGVKKCSFFTVTKDKPSTGQQKLMEVIRNWIHSALLSITAFDRVGAAPDSVYKGHGSVNRSPVMLSNPVKTLHAEAENVLNLHVVCSSAIYPLLTEQTELTLASLHTLRLRTIVRLSEFGPKSLLLTKDLEKLR</sequence>
<dbReference type="Proteomes" id="UP000472372">
    <property type="component" value="Chromosome 12"/>
</dbReference>
<organism evidence="1 2">
    <name type="scientific">Pyrenophora teres f. teres</name>
    <dbReference type="NCBI Taxonomy" id="97479"/>
    <lineage>
        <taxon>Eukaryota</taxon>
        <taxon>Fungi</taxon>
        <taxon>Dikarya</taxon>
        <taxon>Ascomycota</taxon>
        <taxon>Pezizomycotina</taxon>
        <taxon>Dothideomycetes</taxon>
        <taxon>Pleosporomycetidae</taxon>
        <taxon>Pleosporales</taxon>
        <taxon>Pleosporineae</taxon>
        <taxon>Pleosporaceae</taxon>
        <taxon>Pyrenophora</taxon>
    </lineage>
</organism>
<reference evidence="1" key="1">
    <citation type="submission" date="2021-02" db="EMBL/GenBank/DDBJ databases">
        <authorList>
            <person name="Syme A R."/>
            <person name="Syme A R."/>
            <person name="Moolhuijzen P."/>
        </authorList>
    </citation>
    <scope>NUCLEOTIDE SEQUENCE</scope>
    <source>
        <strain evidence="1">W1-1</strain>
    </source>
</reference>
<evidence type="ECO:0000313" key="2">
    <source>
        <dbReference type="Proteomes" id="UP000472372"/>
    </source>
</evidence>
<accession>A0A6S6WI75</accession>
<name>A0A6S6WI75_9PLEO</name>